<reference evidence="1" key="1">
    <citation type="submission" date="2020-03" db="EMBL/GenBank/DDBJ databases">
        <title>The deep terrestrial virosphere.</title>
        <authorList>
            <person name="Holmfeldt K."/>
            <person name="Nilsson E."/>
            <person name="Simone D."/>
            <person name="Lopez-Fernandez M."/>
            <person name="Wu X."/>
            <person name="de Brujin I."/>
            <person name="Lundin D."/>
            <person name="Andersson A."/>
            <person name="Bertilsson S."/>
            <person name="Dopson M."/>
        </authorList>
    </citation>
    <scope>NUCLEOTIDE SEQUENCE</scope>
    <source>
        <strain evidence="1">MM415B02695</strain>
    </source>
</reference>
<sequence length="123" mass="14239">MNICHDCGVSEGQKHLDGCDMERCPLCGGQLITCTCFLCEVDYIDISNDFEFTDDEKIPYIRYPVLCARCGKLYPEFFNVPDEEWEHYIQISERDKVLCLECYNEIKSLIDVTDCDVKIANCK</sequence>
<dbReference type="EMBL" id="MT142802">
    <property type="protein sequence ID" value="QJA88762.1"/>
    <property type="molecule type" value="Genomic_DNA"/>
</dbReference>
<name>A0A6M3L4J3_9ZZZZ</name>
<evidence type="ECO:0000313" key="1">
    <source>
        <dbReference type="EMBL" id="QJA88762.1"/>
    </source>
</evidence>
<dbReference type="AlphaFoldDB" id="A0A6M3L4J3"/>
<accession>A0A6M3L4J3</accession>
<proteinExistence type="predicted"/>
<organism evidence="1">
    <name type="scientific">viral metagenome</name>
    <dbReference type="NCBI Taxonomy" id="1070528"/>
    <lineage>
        <taxon>unclassified sequences</taxon>
        <taxon>metagenomes</taxon>
        <taxon>organismal metagenomes</taxon>
    </lineage>
</organism>
<protein>
    <submittedName>
        <fullName evidence="1">Uncharacterized protein</fullName>
    </submittedName>
</protein>
<gene>
    <name evidence="1" type="ORF">MM415B02695_0017</name>
</gene>